<reference evidence="2" key="1">
    <citation type="submission" date="2022-07" db="EMBL/GenBank/DDBJ databases">
        <title>Taxonomic analysis of Microcella humidisoli nov. sp., isolated from riverside soil.</title>
        <authorList>
            <person name="Molina K.M."/>
            <person name="Kim S.B."/>
        </authorList>
    </citation>
    <scope>NUCLEOTIDE SEQUENCE</scope>
    <source>
        <strain evidence="2">MMS21-STM10</strain>
    </source>
</reference>
<name>A0ABY5FTB7_9MICO</name>
<dbReference type="RefSeq" id="WP_255158495.1">
    <property type="nucleotide sequence ID" value="NZ_CP101497.1"/>
</dbReference>
<dbReference type="Proteomes" id="UP001060039">
    <property type="component" value="Chromosome"/>
</dbReference>
<feature type="compositionally biased region" description="Basic and acidic residues" evidence="1">
    <location>
        <begin position="53"/>
        <end position="69"/>
    </location>
</feature>
<evidence type="ECO:0000256" key="1">
    <source>
        <dbReference type="SAM" id="MobiDB-lite"/>
    </source>
</evidence>
<organism evidence="2 3">
    <name type="scientific">Microcella humidisoli</name>
    <dbReference type="NCBI Taxonomy" id="2963406"/>
    <lineage>
        <taxon>Bacteria</taxon>
        <taxon>Bacillati</taxon>
        <taxon>Actinomycetota</taxon>
        <taxon>Actinomycetes</taxon>
        <taxon>Micrococcales</taxon>
        <taxon>Microbacteriaceae</taxon>
        <taxon>Microcella</taxon>
    </lineage>
</organism>
<evidence type="ECO:0000313" key="3">
    <source>
        <dbReference type="Proteomes" id="UP001060039"/>
    </source>
</evidence>
<evidence type="ECO:0000313" key="2">
    <source>
        <dbReference type="EMBL" id="UTT61531.1"/>
    </source>
</evidence>
<keyword evidence="3" id="KW-1185">Reference proteome</keyword>
<sequence>MIDTTDTADSTAAKLRNDPIDSTENADPIEPIDPTDPTLPTDSTDPELPTDNSEFRERMLSNDPLDRRPFGMSSE</sequence>
<feature type="compositionally biased region" description="Low complexity" evidence="1">
    <location>
        <begin position="35"/>
        <end position="51"/>
    </location>
</feature>
<feature type="region of interest" description="Disordered" evidence="1">
    <location>
        <begin position="1"/>
        <end position="75"/>
    </location>
</feature>
<protein>
    <submittedName>
        <fullName evidence="2">Uncharacterized protein</fullName>
    </submittedName>
</protein>
<gene>
    <name evidence="2" type="ORF">NNL39_07510</name>
</gene>
<feature type="compositionally biased region" description="Low complexity" evidence="1">
    <location>
        <begin position="1"/>
        <end position="13"/>
    </location>
</feature>
<dbReference type="EMBL" id="CP101497">
    <property type="protein sequence ID" value="UTT61531.1"/>
    <property type="molecule type" value="Genomic_DNA"/>
</dbReference>
<accession>A0ABY5FTB7</accession>
<proteinExistence type="predicted"/>